<reference evidence="3" key="1">
    <citation type="journal article" date="2019" name="Int. J. Syst. Evol. Microbiol.">
        <title>The Global Catalogue of Microorganisms (GCM) 10K type strain sequencing project: providing services to taxonomists for standard genome sequencing and annotation.</title>
        <authorList>
            <consortium name="The Broad Institute Genomics Platform"/>
            <consortium name="The Broad Institute Genome Sequencing Center for Infectious Disease"/>
            <person name="Wu L."/>
            <person name="Ma J."/>
        </authorList>
    </citation>
    <scope>NUCLEOTIDE SEQUENCE [LARGE SCALE GENOMIC DNA]</scope>
    <source>
        <strain evidence="3">IBRC-M 10987</strain>
    </source>
</reference>
<accession>A0ABV8JVU0</accession>
<evidence type="ECO:0000256" key="1">
    <source>
        <dbReference type="SAM" id="Phobius"/>
    </source>
</evidence>
<dbReference type="RefSeq" id="WP_377716518.1">
    <property type="nucleotide sequence ID" value="NZ_JBHSAM010000001.1"/>
</dbReference>
<sequence length="92" mass="10093">MSLRTLRFIAIGLAATAIAAFVVDGLYVTHRQSYDGFGMLATFILPPIGIAAASLANKRSDSAKDLLLICLNILAFFTFWLYMFFGTLLWGP</sequence>
<feature type="transmembrane region" description="Helical" evidence="1">
    <location>
        <begin position="36"/>
        <end position="55"/>
    </location>
</feature>
<keyword evidence="1" id="KW-0812">Transmembrane</keyword>
<gene>
    <name evidence="2" type="ORF">ACFOZ8_00415</name>
</gene>
<dbReference type="EMBL" id="JBHSAM010000001">
    <property type="protein sequence ID" value="MFC4098118.1"/>
    <property type="molecule type" value="Genomic_DNA"/>
</dbReference>
<comment type="caution">
    <text evidence="2">The sequence shown here is derived from an EMBL/GenBank/DDBJ whole genome shotgun (WGS) entry which is preliminary data.</text>
</comment>
<organism evidence="2 3">
    <name type="scientific">Paenibacillus xanthanilyticus</name>
    <dbReference type="NCBI Taxonomy" id="1783531"/>
    <lineage>
        <taxon>Bacteria</taxon>
        <taxon>Bacillati</taxon>
        <taxon>Bacillota</taxon>
        <taxon>Bacilli</taxon>
        <taxon>Bacillales</taxon>
        <taxon>Paenibacillaceae</taxon>
        <taxon>Paenibacillus</taxon>
    </lineage>
</organism>
<keyword evidence="1" id="KW-1133">Transmembrane helix</keyword>
<keyword evidence="1" id="KW-0472">Membrane</keyword>
<proteinExistence type="predicted"/>
<evidence type="ECO:0000313" key="3">
    <source>
        <dbReference type="Proteomes" id="UP001595715"/>
    </source>
</evidence>
<evidence type="ECO:0000313" key="2">
    <source>
        <dbReference type="EMBL" id="MFC4098118.1"/>
    </source>
</evidence>
<protein>
    <submittedName>
        <fullName evidence="2">Uncharacterized protein</fullName>
    </submittedName>
</protein>
<feature type="transmembrane region" description="Helical" evidence="1">
    <location>
        <begin position="67"/>
        <end position="90"/>
    </location>
</feature>
<dbReference type="Proteomes" id="UP001595715">
    <property type="component" value="Unassembled WGS sequence"/>
</dbReference>
<name>A0ABV8JVU0_9BACL</name>
<keyword evidence="3" id="KW-1185">Reference proteome</keyword>